<feature type="region of interest" description="Disordered" evidence="3">
    <location>
        <begin position="223"/>
        <end position="242"/>
    </location>
</feature>
<dbReference type="PROSITE" id="PS50206">
    <property type="entry name" value="RHODANESE_3"/>
    <property type="match status" value="1"/>
</dbReference>
<dbReference type="InterPro" id="IPR045078">
    <property type="entry name" value="TST/MPST-like"/>
</dbReference>
<dbReference type="GO" id="GO:0004792">
    <property type="term" value="F:thiosulfate-cyanide sulfurtransferase activity"/>
    <property type="evidence" value="ECO:0007669"/>
    <property type="project" value="TreeGrafter"/>
</dbReference>
<evidence type="ECO:0000259" key="4">
    <source>
        <dbReference type="PROSITE" id="PS50206"/>
    </source>
</evidence>
<dbReference type="PANTHER" id="PTHR11364:SF27">
    <property type="entry name" value="SULFURTRANSFERASE"/>
    <property type="match status" value="1"/>
</dbReference>
<reference evidence="5 6" key="1">
    <citation type="journal article" date="2015" name="Genome Biol. Evol.">
        <title>Phylogenomic analyses indicate that early fungi evolved digesting cell walls of algal ancestors of land plants.</title>
        <authorList>
            <person name="Chang Y."/>
            <person name="Wang S."/>
            <person name="Sekimoto S."/>
            <person name="Aerts A.L."/>
            <person name="Choi C."/>
            <person name="Clum A."/>
            <person name="LaButti K.M."/>
            <person name="Lindquist E.A."/>
            <person name="Yee Ngan C."/>
            <person name="Ohm R.A."/>
            <person name="Salamov A.A."/>
            <person name="Grigoriev I.V."/>
            <person name="Spatafora J.W."/>
            <person name="Berbee M.L."/>
        </authorList>
    </citation>
    <scope>NUCLEOTIDE SEQUENCE [LARGE SCALE GENOMIC DNA]</scope>
    <source>
        <strain evidence="5 6">JEL478</strain>
    </source>
</reference>
<dbReference type="EMBL" id="KQ965768">
    <property type="protein sequence ID" value="KXS14540.1"/>
    <property type="molecule type" value="Genomic_DNA"/>
</dbReference>
<feature type="domain" description="Rhodanese" evidence="4">
    <location>
        <begin position="127"/>
        <end position="228"/>
    </location>
</feature>
<name>A0A139ACP7_GONPJ</name>
<evidence type="ECO:0000256" key="3">
    <source>
        <dbReference type="SAM" id="MobiDB-lite"/>
    </source>
</evidence>
<protein>
    <submittedName>
        <fullName evidence="5">Rhodanese-like protein</fullName>
    </submittedName>
</protein>
<gene>
    <name evidence="5" type="ORF">M427DRAFT_44964</name>
</gene>
<organism evidence="5 6">
    <name type="scientific">Gonapodya prolifera (strain JEL478)</name>
    <name type="common">Monoblepharis prolifera</name>
    <dbReference type="NCBI Taxonomy" id="1344416"/>
    <lineage>
        <taxon>Eukaryota</taxon>
        <taxon>Fungi</taxon>
        <taxon>Fungi incertae sedis</taxon>
        <taxon>Chytridiomycota</taxon>
        <taxon>Chytridiomycota incertae sedis</taxon>
        <taxon>Monoblepharidomycetes</taxon>
        <taxon>Monoblepharidales</taxon>
        <taxon>Gonapodyaceae</taxon>
        <taxon>Gonapodya</taxon>
    </lineage>
</organism>
<dbReference type="Pfam" id="PF00581">
    <property type="entry name" value="Rhodanese"/>
    <property type="match status" value="1"/>
</dbReference>
<dbReference type="InterPro" id="IPR036873">
    <property type="entry name" value="Rhodanese-like_dom_sf"/>
</dbReference>
<dbReference type="AlphaFoldDB" id="A0A139ACP7"/>
<evidence type="ECO:0000313" key="5">
    <source>
        <dbReference type="EMBL" id="KXS14540.1"/>
    </source>
</evidence>
<feature type="compositionally biased region" description="Low complexity" evidence="3">
    <location>
        <begin position="226"/>
        <end position="242"/>
    </location>
</feature>
<proteinExistence type="predicted"/>
<evidence type="ECO:0000256" key="1">
    <source>
        <dbReference type="ARBA" id="ARBA00022679"/>
    </source>
</evidence>
<sequence>MSQIPDYIGKAAISSLQRGVRTATNAPVISFFSQFDALDSSSSTASDTSREEFPSSDETPLLVSPWWLNDHLNSRSSGSESPSATRVIPIDCTHLPRPFLTEDSELYWRPGVKEGAYGGLFEFYANNWRDGIVGFEKANIPSSTFLPLHRLADFLSKHPLKLPLADDFASWCSDNGIRKQDHVVLYDQRGIGSAPRGAWMFKVFGHERVSILSGGLPAWTGSGLPTATGSSPRSSNSTESTISEPDLYECSLSRDLALDYNRMWDAAVNMFLEPEGWQIIDTRNQRL</sequence>
<dbReference type="CDD" id="cd01448">
    <property type="entry name" value="TST_Repeat_1"/>
    <property type="match status" value="1"/>
</dbReference>
<evidence type="ECO:0000256" key="2">
    <source>
        <dbReference type="ARBA" id="ARBA00022737"/>
    </source>
</evidence>
<evidence type="ECO:0000313" key="6">
    <source>
        <dbReference type="Proteomes" id="UP000070544"/>
    </source>
</evidence>
<dbReference type="PANTHER" id="PTHR11364">
    <property type="entry name" value="THIOSULFATE SULFERTANSFERASE"/>
    <property type="match status" value="1"/>
</dbReference>
<dbReference type="SUPFAM" id="SSF52821">
    <property type="entry name" value="Rhodanese/Cell cycle control phosphatase"/>
    <property type="match status" value="1"/>
</dbReference>
<dbReference type="Gene3D" id="3.40.250.10">
    <property type="entry name" value="Rhodanese-like domain"/>
    <property type="match status" value="1"/>
</dbReference>
<dbReference type="SMART" id="SM00450">
    <property type="entry name" value="RHOD"/>
    <property type="match status" value="1"/>
</dbReference>
<dbReference type="Proteomes" id="UP000070544">
    <property type="component" value="Unassembled WGS sequence"/>
</dbReference>
<keyword evidence="1" id="KW-0808">Transferase</keyword>
<accession>A0A139ACP7</accession>
<dbReference type="OrthoDB" id="270167at2759"/>
<keyword evidence="2" id="KW-0677">Repeat</keyword>
<dbReference type="GO" id="GO:0005739">
    <property type="term" value="C:mitochondrion"/>
    <property type="evidence" value="ECO:0007669"/>
    <property type="project" value="TreeGrafter"/>
</dbReference>
<keyword evidence="6" id="KW-1185">Reference proteome</keyword>
<dbReference type="STRING" id="1344416.A0A139ACP7"/>
<dbReference type="InterPro" id="IPR001763">
    <property type="entry name" value="Rhodanese-like_dom"/>
</dbReference>